<gene>
    <name evidence="1" type="ORF">EV681_1475</name>
</gene>
<evidence type="ECO:0000313" key="1">
    <source>
        <dbReference type="EMBL" id="RZT99683.1"/>
    </source>
</evidence>
<dbReference type="EMBL" id="SHKO01000001">
    <property type="protein sequence ID" value="RZT99683.1"/>
    <property type="molecule type" value="Genomic_DNA"/>
</dbReference>
<accession>A0A4Q7VSY5</accession>
<proteinExistence type="predicted"/>
<comment type="caution">
    <text evidence="1">The sequence shown here is derived from an EMBL/GenBank/DDBJ whole genome shotgun (WGS) entry which is preliminary data.</text>
</comment>
<sequence length="55" mass="6458">MDVIRCPRPFRQVAEIEKAHVQINKNWVKTVMCIQRIICQSSIHRGPIVPETQKM</sequence>
<reference evidence="1 2" key="1">
    <citation type="submission" date="2019-02" db="EMBL/GenBank/DDBJ databases">
        <title>Genomic Encyclopedia of Type Strains, Phase IV (KMG-IV): sequencing the most valuable type-strain genomes for metagenomic binning, comparative biology and taxonomic classification.</title>
        <authorList>
            <person name="Goeker M."/>
        </authorList>
    </citation>
    <scope>NUCLEOTIDE SEQUENCE [LARGE SCALE GENOMIC DNA]</scope>
    <source>
        <strain evidence="1 2">DSM 23814</strain>
    </source>
</reference>
<name>A0A4Q7VSY5_9BURK</name>
<organism evidence="1 2">
    <name type="scientific">Advenella incenata</name>
    <dbReference type="NCBI Taxonomy" id="267800"/>
    <lineage>
        <taxon>Bacteria</taxon>
        <taxon>Pseudomonadati</taxon>
        <taxon>Pseudomonadota</taxon>
        <taxon>Betaproteobacteria</taxon>
        <taxon>Burkholderiales</taxon>
        <taxon>Alcaligenaceae</taxon>
    </lineage>
</organism>
<keyword evidence="2" id="KW-1185">Reference proteome</keyword>
<dbReference type="Proteomes" id="UP000293398">
    <property type="component" value="Unassembled WGS sequence"/>
</dbReference>
<protein>
    <submittedName>
        <fullName evidence="1">Uncharacterized protein</fullName>
    </submittedName>
</protein>
<evidence type="ECO:0000313" key="2">
    <source>
        <dbReference type="Proteomes" id="UP000293398"/>
    </source>
</evidence>
<dbReference type="AlphaFoldDB" id="A0A4Q7VSY5"/>